<dbReference type="OrthoDB" id="4208at2"/>
<keyword evidence="3" id="KW-1185">Reference proteome</keyword>
<dbReference type="AlphaFoldDB" id="A0A101JMF2"/>
<dbReference type="CDD" id="cd04301">
    <property type="entry name" value="NAT_SF"/>
    <property type="match status" value="1"/>
</dbReference>
<evidence type="ECO:0000259" key="1">
    <source>
        <dbReference type="PROSITE" id="PS51186"/>
    </source>
</evidence>
<dbReference type="Proteomes" id="UP000053244">
    <property type="component" value="Unassembled WGS sequence"/>
</dbReference>
<proteinExistence type="predicted"/>
<dbReference type="Gene3D" id="3.40.630.30">
    <property type="match status" value="1"/>
</dbReference>
<dbReference type="InterPro" id="IPR016181">
    <property type="entry name" value="Acyl_CoA_acyltransferase"/>
</dbReference>
<dbReference type="GO" id="GO:0016747">
    <property type="term" value="F:acyltransferase activity, transferring groups other than amino-acyl groups"/>
    <property type="evidence" value="ECO:0007669"/>
    <property type="project" value="InterPro"/>
</dbReference>
<sequence>MGTTADRLAAAYFDAIATLCTVTPKGWYAERGTARAALTGASLATLNCVYDTTLDPDLESLEELAADVSDRTADWSIMIRGAASPELIALAARHGLTRHGDVPLLGCAIGDVEFRDDERRVSVRRIGAAESDLYTQVLAEGFGAPAAAFGSLMGGTVLDARPVTGYLAESGGHPIGTGLAMTSGDVVGVFNIAVRPAARSLGAGRRITEAVLHGALVSGATWAYLHPSEMARPLYESMGFHLVETWTAFTA</sequence>
<reference evidence="2 3" key="1">
    <citation type="submission" date="2015-10" db="EMBL/GenBank/DDBJ databases">
        <authorList>
            <person name="Gilbert D.G."/>
        </authorList>
    </citation>
    <scope>NUCLEOTIDE SEQUENCE [LARGE SCALE GENOMIC DNA]</scope>
    <source>
        <strain evidence="2 3">NRRL B-16712</strain>
    </source>
</reference>
<name>A0A101JMF2_9ACTN</name>
<dbReference type="RefSeq" id="WP_067697121.1">
    <property type="nucleotide sequence ID" value="NZ_LLZH01000277.1"/>
</dbReference>
<feature type="domain" description="N-acetyltransferase" evidence="1">
    <location>
        <begin position="121"/>
        <end position="251"/>
    </location>
</feature>
<accession>A0A101JMF2</accession>
<dbReference type="InterPro" id="IPR000182">
    <property type="entry name" value="GNAT_dom"/>
</dbReference>
<dbReference type="EMBL" id="LLZH01000277">
    <property type="protein sequence ID" value="KUL29615.1"/>
    <property type="molecule type" value="Genomic_DNA"/>
</dbReference>
<organism evidence="2 3">
    <name type="scientific">Actinoplanes awajinensis subsp. mycoplanecinus</name>
    <dbReference type="NCBI Taxonomy" id="135947"/>
    <lineage>
        <taxon>Bacteria</taxon>
        <taxon>Bacillati</taxon>
        <taxon>Actinomycetota</taxon>
        <taxon>Actinomycetes</taxon>
        <taxon>Micromonosporales</taxon>
        <taxon>Micromonosporaceae</taxon>
        <taxon>Actinoplanes</taxon>
    </lineage>
</organism>
<dbReference type="SUPFAM" id="SSF55729">
    <property type="entry name" value="Acyl-CoA N-acyltransferases (Nat)"/>
    <property type="match status" value="1"/>
</dbReference>
<dbReference type="Pfam" id="PF13508">
    <property type="entry name" value="Acetyltransf_7"/>
    <property type="match status" value="1"/>
</dbReference>
<dbReference type="PROSITE" id="PS51186">
    <property type="entry name" value="GNAT"/>
    <property type="match status" value="1"/>
</dbReference>
<evidence type="ECO:0000313" key="2">
    <source>
        <dbReference type="EMBL" id="KUL29615.1"/>
    </source>
</evidence>
<comment type="caution">
    <text evidence="2">The sequence shown here is derived from an EMBL/GenBank/DDBJ whole genome shotgun (WGS) entry which is preliminary data.</text>
</comment>
<evidence type="ECO:0000313" key="3">
    <source>
        <dbReference type="Proteomes" id="UP000053244"/>
    </source>
</evidence>
<protein>
    <recommendedName>
        <fullName evidence="1">N-acetyltransferase domain-containing protein</fullName>
    </recommendedName>
</protein>
<gene>
    <name evidence="2" type="ORF">ADL15_27255</name>
</gene>